<evidence type="ECO:0000313" key="6">
    <source>
        <dbReference type="Proteomes" id="UP000198403"/>
    </source>
</evidence>
<feature type="region of interest" description="Disordered" evidence="2">
    <location>
        <begin position="403"/>
        <end position="440"/>
    </location>
</feature>
<dbReference type="Proteomes" id="UP000198403">
    <property type="component" value="Unassembled WGS sequence"/>
</dbReference>
<dbReference type="SUPFAM" id="SSF53474">
    <property type="entry name" value="alpha/beta-Hydrolases"/>
    <property type="match status" value="1"/>
</dbReference>
<dbReference type="NCBIfam" id="TIGR00976">
    <property type="entry name" value="CocE_NonD"/>
    <property type="match status" value="1"/>
</dbReference>
<name>A0A238XK45_9ACTN</name>
<accession>A0A238XK45</accession>
<dbReference type="InterPro" id="IPR050585">
    <property type="entry name" value="Xaa-Pro_dipeptidyl-ppase/CocE"/>
</dbReference>
<dbReference type="Gene3D" id="2.60.120.260">
    <property type="entry name" value="Galactose-binding domain-like"/>
    <property type="match status" value="1"/>
</dbReference>
<keyword evidence="3" id="KW-0732">Signal</keyword>
<dbReference type="InterPro" id="IPR029058">
    <property type="entry name" value="AB_hydrolase_fold"/>
</dbReference>
<feature type="region of interest" description="Disordered" evidence="2">
    <location>
        <begin position="33"/>
        <end position="57"/>
    </location>
</feature>
<evidence type="ECO:0000313" key="5">
    <source>
        <dbReference type="EMBL" id="SNR58948.1"/>
    </source>
</evidence>
<feature type="domain" description="Xaa-Pro dipeptidyl-peptidase C-terminal" evidence="4">
    <location>
        <begin position="371"/>
        <end position="587"/>
    </location>
</feature>
<dbReference type="PANTHER" id="PTHR43056:SF10">
    <property type="entry name" value="COCE_NOND FAMILY, PUTATIVE (AFU_ORTHOLOGUE AFUA_7G00600)-RELATED"/>
    <property type="match status" value="1"/>
</dbReference>
<sequence>MTAAARPRRRIARSLGLALPLVVAVALAQPAYATPRDDNPGKGHGRPPATQPSQPPAAFDYTQVEGLTADRYGTVKENLELPMHDGTEVHIEVTRPADANGQPLDGEWPVILEASPYHGTLADREGMRILPEPRDEDGTSLGLTGYFAPKGYAVVMMDLRGTGLSDGCLDHLAANDAKDLKAVVEWAASQPWSNGRVGMTGHSYVGSTPSLAAAMNPDGLETIVPSAGMATMYDHQFQAGVPYFLQWAGPMEAYEQIALERDLPDGEHFGQKPEETGCGLPNSSLTAGEAQLSGQYTSWHGERDWRAGATAADIPVFMVHGVNDNAARVAGMDWFTQRGGRAGDKIWLGQWDHGSGCCPTRRGIQWTYALHAWFDKHLAQRDVATGPAAELFLSDGTFEGSRTGDRSQILNDSQWPPSTTSMLTLHPAADGTLDSTAPALPGSVSFTGDPSGFTDPQGTGGADFVSEPMAQDTVLAGKPLLDLVASVTAPRVHLIGTLYDESPEGDRRRISQFAINPELRVGVATPKPVVPGVLYEMQPPGFAMAHNLREGHRLTLRFTTSDPDKVPTFAVDPRVTIATGPGGTSLQVPVVDQPVLVDDTVPFHQDQPATAGPAQPEEQTSVTPALGGPARTPATVAYHEFEVQDGFDNAALLVSAVPSLDADIDLYLQRQNPDGTWSADLTSGGSSSLTEESLRYATPAPGRYRIEVHNWAGAPSTRVDLTLTYLNSAGEPG</sequence>
<evidence type="ECO:0000259" key="4">
    <source>
        <dbReference type="SMART" id="SM00939"/>
    </source>
</evidence>
<feature type="compositionally biased region" description="Polar residues" evidence="2">
    <location>
        <begin position="406"/>
        <end position="423"/>
    </location>
</feature>
<feature type="chain" id="PRO_5012082519" evidence="3">
    <location>
        <begin position="34"/>
        <end position="733"/>
    </location>
</feature>
<keyword evidence="6" id="KW-1185">Reference proteome</keyword>
<dbReference type="Pfam" id="PF08530">
    <property type="entry name" value="PepX_C"/>
    <property type="match status" value="1"/>
</dbReference>
<evidence type="ECO:0000256" key="3">
    <source>
        <dbReference type="SAM" id="SignalP"/>
    </source>
</evidence>
<organism evidence="5 6">
    <name type="scientific">Blastococcus mobilis</name>
    <dbReference type="NCBI Taxonomy" id="1938746"/>
    <lineage>
        <taxon>Bacteria</taxon>
        <taxon>Bacillati</taxon>
        <taxon>Actinomycetota</taxon>
        <taxon>Actinomycetes</taxon>
        <taxon>Geodermatophilales</taxon>
        <taxon>Geodermatophilaceae</taxon>
        <taxon>Blastococcus</taxon>
    </lineage>
</organism>
<proteinExistence type="predicted"/>
<dbReference type="Pfam" id="PF02129">
    <property type="entry name" value="Peptidase_S15"/>
    <property type="match status" value="1"/>
</dbReference>
<dbReference type="InterPro" id="IPR013736">
    <property type="entry name" value="Xaa-Pro_dipept_C"/>
</dbReference>
<feature type="compositionally biased region" description="Low complexity" evidence="2">
    <location>
        <begin position="681"/>
        <end position="691"/>
    </location>
</feature>
<evidence type="ECO:0000256" key="2">
    <source>
        <dbReference type="SAM" id="MobiDB-lite"/>
    </source>
</evidence>
<dbReference type="AlphaFoldDB" id="A0A238XK45"/>
<dbReference type="InterPro" id="IPR008979">
    <property type="entry name" value="Galactose-bd-like_sf"/>
</dbReference>
<feature type="region of interest" description="Disordered" evidence="2">
    <location>
        <begin position="672"/>
        <end position="692"/>
    </location>
</feature>
<dbReference type="InterPro" id="IPR000383">
    <property type="entry name" value="Xaa-Pro-like_dom"/>
</dbReference>
<dbReference type="PANTHER" id="PTHR43056">
    <property type="entry name" value="PEPTIDASE S9 PROLYL OLIGOPEPTIDASE"/>
    <property type="match status" value="1"/>
</dbReference>
<dbReference type="GO" id="GO:0008239">
    <property type="term" value="F:dipeptidyl-peptidase activity"/>
    <property type="evidence" value="ECO:0007669"/>
    <property type="project" value="InterPro"/>
</dbReference>
<keyword evidence="1 5" id="KW-0378">Hydrolase</keyword>
<feature type="signal peptide" evidence="3">
    <location>
        <begin position="1"/>
        <end position="33"/>
    </location>
</feature>
<reference evidence="5 6" key="1">
    <citation type="submission" date="2017-06" db="EMBL/GenBank/DDBJ databases">
        <authorList>
            <person name="Kim H.J."/>
            <person name="Triplett B.A."/>
        </authorList>
    </citation>
    <scope>NUCLEOTIDE SEQUENCE [LARGE SCALE GENOMIC DNA]</scope>
    <source>
        <strain evidence="5 6">DSM 44272</strain>
    </source>
</reference>
<gene>
    <name evidence="5" type="ORF">SAMN06272737_11452</name>
</gene>
<dbReference type="SUPFAM" id="SSF49785">
    <property type="entry name" value="Galactose-binding domain-like"/>
    <property type="match status" value="1"/>
</dbReference>
<dbReference type="EMBL" id="FZNO01000014">
    <property type="protein sequence ID" value="SNR58948.1"/>
    <property type="molecule type" value="Genomic_DNA"/>
</dbReference>
<evidence type="ECO:0000256" key="1">
    <source>
        <dbReference type="ARBA" id="ARBA00022801"/>
    </source>
</evidence>
<dbReference type="Gene3D" id="3.40.50.1820">
    <property type="entry name" value="alpha/beta hydrolase"/>
    <property type="match status" value="2"/>
</dbReference>
<dbReference type="Gene3D" id="2.60.120.380">
    <property type="match status" value="1"/>
</dbReference>
<dbReference type="InterPro" id="IPR005674">
    <property type="entry name" value="CocE/Ser_esterase"/>
</dbReference>
<feature type="region of interest" description="Disordered" evidence="2">
    <location>
        <begin position="604"/>
        <end position="628"/>
    </location>
</feature>
<dbReference type="SMART" id="SM00939">
    <property type="entry name" value="PepX_C"/>
    <property type="match status" value="1"/>
</dbReference>
<protein>
    <submittedName>
        <fullName evidence="5">Putative hydrolase, CocE/NonD family</fullName>
    </submittedName>
</protein>